<evidence type="ECO:0000313" key="8">
    <source>
        <dbReference type="EMBL" id="SEW52824.1"/>
    </source>
</evidence>
<dbReference type="SUPFAM" id="SSF48452">
    <property type="entry name" value="TPR-like"/>
    <property type="match status" value="1"/>
</dbReference>
<dbReference type="OrthoDB" id="625727at2"/>
<evidence type="ECO:0000259" key="6">
    <source>
        <dbReference type="Pfam" id="PF07980"/>
    </source>
</evidence>
<dbReference type="Pfam" id="PF07980">
    <property type="entry name" value="SusD_RagB"/>
    <property type="match status" value="1"/>
</dbReference>
<dbReference type="Pfam" id="PF14322">
    <property type="entry name" value="SusD-like_3"/>
    <property type="match status" value="1"/>
</dbReference>
<keyword evidence="9" id="KW-1185">Reference proteome</keyword>
<dbReference type="InterPro" id="IPR011990">
    <property type="entry name" value="TPR-like_helical_dom_sf"/>
</dbReference>
<dbReference type="InterPro" id="IPR012944">
    <property type="entry name" value="SusD_RagB_dom"/>
</dbReference>
<keyword evidence="3" id="KW-0732">Signal</keyword>
<dbReference type="RefSeq" id="WP_089899733.1">
    <property type="nucleotide sequence ID" value="NZ_FOJG01000002.1"/>
</dbReference>
<name>A0A1I0S9U7_9BACT</name>
<reference evidence="9" key="1">
    <citation type="submission" date="2016-10" db="EMBL/GenBank/DDBJ databases">
        <authorList>
            <person name="Varghese N."/>
            <person name="Submissions S."/>
        </authorList>
    </citation>
    <scope>NUCLEOTIDE SEQUENCE [LARGE SCALE GENOMIC DNA]</scope>
    <source>
        <strain evidence="9">DSM 3695</strain>
    </source>
</reference>
<accession>A0A1I0S9U7</accession>
<dbReference type="PROSITE" id="PS51257">
    <property type="entry name" value="PROKAR_LIPOPROTEIN"/>
    <property type="match status" value="1"/>
</dbReference>
<evidence type="ECO:0000259" key="7">
    <source>
        <dbReference type="Pfam" id="PF14322"/>
    </source>
</evidence>
<dbReference type="EMBL" id="FOJG01000002">
    <property type="protein sequence ID" value="SEW52824.1"/>
    <property type="molecule type" value="Genomic_DNA"/>
</dbReference>
<protein>
    <submittedName>
        <fullName evidence="8">SusD family protein</fullName>
    </submittedName>
</protein>
<dbReference type="InterPro" id="IPR033985">
    <property type="entry name" value="SusD-like_N"/>
</dbReference>
<organism evidence="8 9">
    <name type="scientific">Chitinophaga arvensicola</name>
    <dbReference type="NCBI Taxonomy" id="29529"/>
    <lineage>
        <taxon>Bacteria</taxon>
        <taxon>Pseudomonadati</taxon>
        <taxon>Bacteroidota</taxon>
        <taxon>Chitinophagia</taxon>
        <taxon>Chitinophagales</taxon>
        <taxon>Chitinophagaceae</taxon>
        <taxon>Chitinophaga</taxon>
    </lineage>
</organism>
<evidence type="ECO:0000256" key="5">
    <source>
        <dbReference type="ARBA" id="ARBA00023237"/>
    </source>
</evidence>
<feature type="domain" description="SusD-like N-terminal" evidence="7">
    <location>
        <begin position="119"/>
        <end position="245"/>
    </location>
</feature>
<proteinExistence type="inferred from homology"/>
<dbReference type="Proteomes" id="UP000199310">
    <property type="component" value="Unassembled WGS sequence"/>
</dbReference>
<comment type="subcellular location">
    <subcellularLocation>
        <location evidence="1">Cell outer membrane</location>
    </subcellularLocation>
</comment>
<dbReference type="Gene3D" id="1.25.40.390">
    <property type="match status" value="1"/>
</dbReference>
<dbReference type="AlphaFoldDB" id="A0A1I0S9U7"/>
<evidence type="ECO:0000256" key="3">
    <source>
        <dbReference type="ARBA" id="ARBA00022729"/>
    </source>
</evidence>
<feature type="domain" description="RagB/SusD" evidence="6">
    <location>
        <begin position="337"/>
        <end position="485"/>
    </location>
</feature>
<gene>
    <name evidence="8" type="ORF">SAMN04488122_5148</name>
</gene>
<evidence type="ECO:0000256" key="2">
    <source>
        <dbReference type="ARBA" id="ARBA00006275"/>
    </source>
</evidence>
<keyword evidence="4" id="KW-0472">Membrane</keyword>
<dbReference type="GO" id="GO:0009279">
    <property type="term" value="C:cell outer membrane"/>
    <property type="evidence" value="ECO:0007669"/>
    <property type="project" value="UniProtKB-SubCell"/>
</dbReference>
<sequence length="486" mass="54439">MKKNVFNIASVGILLSGLLITGCNKLLDIPDPINSITTNQVFQNDEQAGAALNGLYSYLINGGLNEVNADGNLGDNLYSAGAITQAAGHSADEFFAPSLDGGYVYYAETAARLTLQNTGATPKIWKTAYKGIFNANALIEGAKGSTSKELTQAYRKRVLGEAMAVRAMSYFYMVNLFEKIPLALSIDYNDTQKLPSANPATVYQQIISDLEEASGYLSESYDGNNTERIRINKWYVKAMLARVYLFTKDYDKAWQYANEVIGRTDLFQLESLNNVFSISSREVIFQLKQTNTIPTRGNATPEGYSLSSRYLSPMLMNAFEADDNRKTAWVRAIPGDQYTPAGFTPNKYKINQYNRVPGGDLSEYYVVMRLAEMYLVRAEANMLRNAGNKNAVIDDLNAIRARAGLTNLPYTLTDQQVKDAIAQERRIELFAEWGHRWLDLKRTNKASDVLSAISYKQPWNPYQLLYPIPPEEIRWANNLSQNIGYN</sequence>
<comment type="similarity">
    <text evidence="2">Belongs to the SusD family.</text>
</comment>
<evidence type="ECO:0000256" key="1">
    <source>
        <dbReference type="ARBA" id="ARBA00004442"/>
    </source>
</evidence>
<evidence type="ECO:0000256" key="4">
    <source>
        <dbReference type="ARBA" id="ARBA00023136"/>
    </source>
</evidence>
<keyword evidence="5" id="KW-0998">Cell outer membrane</keyword>
<evidence type="ECO:0000313" key="9">
    <source>
        <dbReference type="Proteomes" id="UP000199310"/>
    </source>
</evidence>
<dbReference type="STRING" id="29529.SAMN04488122_5148"/>
<dbReference type="CDD" id="cd08977">
    <property type="entry name" value="SusD"/>
    <property type="match status" value="1"/>
</dbReference>